<dbReference type="EMBL" id="BGZK01000954">
    <property type="protein sequence ID" value="GBP66299.1"/>
    <property type="molecule type" value="Genomic_DNA"/>
</dbReference>
<accession>A0A4C1XVM4</accession>
<feature type="region of interest" description="Disordered" evidence="1">
    <location>
        <begin position="218"/>
        <end position="249"/>
    </location>
</feature>
<feature type="region of interest" description="Disordered" evidence="1">
    <location>
        <begin position="95"/>
        <end position="116"/>
    </location>
</feature>
<reference evidence="2 3" key="1">
    <citation type="journal article" date="2019" name="Commun. Biol.">
        <title>The bagworm genome reveals a unique fibroin gene that provides high tensile strength.</title>
        <authorList>
            <person name="Kono N."/>
            <person name="Nakamura H."/>
            <person name="Ohtoshi R."/>
            <person name="Tomita M."/>
            <person name="Numata K."/>
            <person name="Arakawa K."/>
        </authorList>
    </citation>
    <scope>NUCLEOTIDE SEQUENCE [LARGE SCALE GENOMIC DNA]</scope>
</reference>
<sequence length="294" mass="32182">MTASPRPRRALRSLRSNGFGDGRLEVEPRIRLFPNSIPHGERPSPFGYLLQTTMNLRYRMPAAAALGMLSFLSGRGVALGGCCVRAFVHGLEGGRTARTSQSGVPSRQQSLCTESTGKPWSQRSALISSTGKSAGMPRITTRTSHLRLIRNYDSHMRFATRRLSQIRVISVVQCHDFTSNIPGINRLKSLVLFVCSLFKFVAADRTRRAAASRADDPLATATCGRRPARHDPRAETRAPSTHASPPGRYLRVAAPRTVDPRVPLGSVLLPARRLARPLQGCSQLSVYLSVSDSK</sequence>
<keyword evidence="3" id="KW-1185">Reference proteome</keyword>
<dbReference type="Proteomes" id="UP000299102">
    <property type="component" value="Unassembled WGS sequence"/>
</dbReference>
<dbReference type="AlphaFoldDB" id="A0A4C1XVM4"/>
<name>A0A4C1XVM4_EUMVA</name>
<proteinExistence type="predicted"/>
<evidence type="ECO:0000313" key="3">
    <source>
        <dbReference type="Proteomes" id="UP000299102"/>
    </source>
</evidence>
<comment type="caution">
    <text evidence="2">The sequence shown here is derived from an EMBL/GenBank/DDBJ whole genome shotgun (WGS) entry which is preliminary data.</text>
</comment>
<feature type="compositionally biased region" description="Polar residues" evidence="1">
    <location>
        <begin position="97"/>
        <end position="116"/>
    </location>
</feature>
<evidence type="ECO:0000256" key="1">
    <source>
        <dbReference type="SAM" id="MobiDB-lite"/>
    </source>
</evidence>
<organism evidence="2 3">
    <name type="scientific">Eumeta variegata</name>
    <name type="common">Bagworm moth</name>
    <name type="synonym">Eumeta japonica</name>
    <dbReference type="NCBI Taxonomy" id="151549"/>
    <lineage>
        <taxon>Eukaryota</taxon>
        <taxon>Metazoa</taxon>
        <taxon>Ecdysozoa</taxon>
        <taxon>Arthropoda</taxon>
        <taxon>Hexapoda</taxon>
        <taxon>Insecta</taxon>
        <taxon>Pterygota</taxon>
        <taxon>Neoptera</taxon>
        <taxon>Endopterygota</taxon>
        <taxon>Lepidoptera</taxon>
        <taxon>Glossata</taxon>
        <taxon>Ditrysia</taxon>
        <taxon>Tineoidea</taxon>
        <taxon>Psychidae</taxon>
        <taxon>Oiketicinae</taxon>
        <taxon>Eumeta</taxon>
    </lineage>
</organism>
<protein>
    <submittedName>
        <fullName evidence="2">Uncharacterized protein</fullName>
    </submittedName>
</protein>
<evidence type="ECO:0000313" key="2">
    <source>
        <dbReference type="EMBL" id="GBP66299.1"/>
    </source>
</evidence>
<gene>
    <name evidence="2" type="ORF">EVAR_77915_1</name>
</gene>